<accession>A0ACC0NGH4</accession>
<dbReference type="Proteomes" id="UP001062846">
    <property type="component" value="Chromosome 6"/>
</dbReference>
<reference evidence="1" key="1">
    <citation type="submission" date="2022-02" db="EMBL/GenBank/DDBJ databases">
        <title>Plant Genome Project.</title>
        <authorList>
            <person name="Zhang R.-G."/>
        </authorList>
    </citation>
    <scope>NUCLEOTIDE SEQUENCE</scope>
    <source>
        <strain evidence="1">AT1</strain>
    </source>
</reference>
<protein>
    <submittedName>
        <fullName evidence="1">Uncharacterized protein</fullName>
    </submittedName>
</protein>
<dbReference type="EMBL" id="CM046393">
    <property type="protein sequence ID" value="KAI8551837.1"/>
    <property type="molecule type" value="Genomic_DNA"/>
</dbReference>
<proteinExistence type="predicted"/>
<name>A0ACC0NGH4_RHOML</name>
<evidence type="ECO:0000313" key="1">
    <source>
        <dbReference type="EMBL" id="KAI8551837.1"/>
    </source>
</evidence>
<comment type="caution">
    <text evidence="1">The sequence shown here is derived from an EMBL/GenBank/DDBJ whole genome shotgun (WGS) entry which is preliminary data.</text>
</comment>
<organism evidence="1 2">
    <name type="scientific">Rhododendron molle</name>
    <name type="common">Chinese azalea</name>
    <name type="synonym">Azalea mollis</name>
    <dbReference type="NCBI Taxonomy" id="49168"/>
    <lineage>
        <taxon>Eukaryota</taxon>
        <taxon>Viridiplantae</taxon>
        <taxon>Streptophyta</taxon>
        <taxon>Embryophyta</taxon>
        <taxon>Tracheophyta</taxon>
        <taxon>Spermatophyta</taxon>
        <taxon>Magnoliopsida</taxon>
        <taxon>eudicotyledons</taxon>
        <taxon>Gunneridae</taxon>
        <taxon>Pentapetalae</taxon>
        <taxon>asterids</taxon>
        <taxon>Ericales</taxon>
        <taxon>Ericaceae</taxon>
        <taxon>Ericoideae</taxon>
        <taxon>Rhodoreae</taxon>
        <taxon>Rhododendron</taxon>
    </lineage>
</organism>
<gene>
    <name evidence="1" type="ORF">RHMOL_Rhmol06G0217900</name>
</gene>
<keyword evidence="2" id="KW-1185">Reference proteome</keyword>
<sequence>METASEENKSSTVGAEINKMKEERISRDRFSDLPAELLHRIFSLLPFKSIVQTVLLSKHWNHLSLWRSHPHLDFSRLSRNYMAMDVIPTVLSRRQPDFNITTFRLSGNVSAPCLQDCIDRVTKQRIEQLELDVNTGCCFDLPPSVFYCNTLRVLELNIGVKSNMPGYGFPNRVPGPVLFSSRNLPLLRKLCLKDCRGMYDLTINIPGLEILKLDGLRLKGLDISGTGLLELQVTRCLRQKSCAKILAPNLRRLYWEDTFNVKCATESFEDLNTGSVCFPSNPPNKATLQSAAAFISALCFARSLSVRSHVLKTLSKIDSEGGLPCSFNNLMTLELHTKNPEDEIAGIICLIRSSPILRTITITAKSCYGTRNEEWREKQYWISEIQKLKSIEFHLKVAR</sequence>
<evidence type="ECO:0000313" key="2">
    <source>
        <dbReference type="Proteomes" id="UP001062846"/>
    </source>
</evidence>